<evidence type="ECO:0000313" key="4">
    <source>
        <dbReference type="Proteomes" id="UP000536835"/>
    </source>
</evidence>
<comment type="caution">
    <text evidence="3">The sequence shown here is derived from an EMBL/GenBank/DDBJ whole genome shotgun (WGS) entry which is preliminary data.</text>
</comment>
<dbReference type="AlphaFoldDB" id="A0A7Y3W5L4"/>
<dbReference type="EMBL" id="JABFCX010000003">
    <property type="protein sequence ID" value="NNU16880.1"/>
    <property type="molecule type" value="Genomic_DNA"/>
</dbReference>
<keyword evidence="2" id="KW-1133">Transmembrane helix</keyword>
<proteinExistence type="predicted"/>
<organism evidence="3 4">
    <name type="scientific">Parvularcula mediterranea</name>
    <dbReference type="NCBI Taxonomy" id="2732508"/>
    <lineage>
        <taxon>Bacteria</taxon>
        <taxon>Pseudomonadati</taxon>
        <taxon>Pseudomonadota</taxon>
        <taxon>Alphaproteobacteria</taxon>
        <taxon>Parvularculales</taxon>
        <taxon>Parvularculaceae</taxon>
        <taxon>Parvularcula</taxon>
    </lineage>
</organism>
<gene>
    <name evidence="3" type="ORF">HK107_11180</name>
</gene>
<dbReference type="Proteomes" id="UP000536835">
    <property type="component" value="Unassembled WGS sequence"/>
</dbReference>
<reference evidence="3 4" key="1">
    <citation type="submission" date="2020-05" db="EMBL/GenBank/DDBJ databases">
        <title>Parvularcula mediterraneae sp. nov., isolated from polypropylene straw from shallow seawater of the seashore of Laganas in Zakynthos island, Greece.</title>
        <authorList>
            <person name="Szabo I."/>
            <person name="Al-Omari J."/>
            <person name="Rado J."/>
            <person name="Szerdahelyi G.S."/>
        </authorList>
    </citation>
    <scope>NUCLEOTIDE SEQUENCE [LARGE SCALE GENOMIC DNA]</scope>
    <source>
        <strain evidence="3 4">ZS-1/3</strain>
    </source>
</reference>
<evidence type="ECO:0000256" key="2">
    <source>
        <dbReference type="SAM" id="Phobius"/>
    </source>
</evidence>
<protein>
    <submittedName>
        <fullName evidence="3">Uncharacterized protein</fullName>
    </submittedName>
</protein>
<feature type="transmembrane region" description="Helical" evidence="2">
    <location>
        <begin position="25"/>
        <end position="48"/>
    </location>
</feature>
<feature type="transmembrane region" description="Helical" evidence="2">
    <location>
        <begin position="80"/>
        <end position="102"/>
    </location>
</feature>
<keyword evidence="2" id="KW-0472">Membrane</keyword>
<feature type="compositionally biased region" description="Low complexity" evidence="1">
    <location>
        <begin position="456"/>
        <end position="475"/>
    </location>
</feature>
<name>A0A7Y3W5L4_9PROT</name>
<evidence type="ECO:0000256" key="1">
    <source>
        <dbReference type="SAM" id="MobiDB-lite"/>
    </source>
</evidence>
<accession>A0A7Y3W5L4</accession>
<sequence>MRIKIKEKDLTISDHLARSWKVASWLIYGLFALVLILFGAIHIIAGFLPDSPVANYILPEIFRTALEEAQDADPGEKGDYFNFLIGVPLAAAGSAVAAVVAASAKSVANRQRLVQEMGLVDSKLTTGGPHFLQLVNAIDDLHERGHQFRRLVREIIDAAHAESVHPLSVVADDVASDDRQITAGESVDRLRDKYLPLIEENLDAIGCCCEVVFDKFQVLTFDPFWARAIEIQGKHCAPNWYRIEERMRAVQGTPAKDPDDWSPRAVSRQLRRWTLENDAERALLTFLYLPADATPLEFVGAIIRLETEEGEFPRAEALKRWSKGDESTLTIVNRGASGLFTLFYALPSQEALQATVFSLFPNLNTYESRGYFRTLANKRKISSDGMLDFIDDAFLATGSLIYLQGMTPETIYSLPERLEQKATSRTGSSRKRKREPFKGVLPMRLQGNDAVEIKRSLTAPPASARPARPSTIRRR</sequence>
<evidence type="ECO:0000313" key="3">
    <source>
        <dbReference type="EMBL" id="NNU16880.1"/>
    </source>
</evidence>
<keyword evidence="2" id="KW-0812">Transmembrane</keyword>
<feature type="region of interest" description="Disordered" evidence="1">
    <location>
        <begin position="418"/>
        <end position="475"/>
    </location>
</feature>
<keyword evidence="4" id="KW-1185">Reference proteome</keyword>
<dbReference type="RefSeq" id="WP_173199765.1">
    <property type="nucleotide sequence ID" value="NZ_JABFCX010000003.1"/>
</dbReference>